<dbReference type="AlphaFoldDB" id="A0A0F3RJM6"/>
<organism evidence="1">
    <name type="scientific">Orientia tsutsugamushi str. UT144</name>
    <dbReference type="NCBI Taxonomy" id="1441384"/>
    <lineage>
        <taxon>Bacteria</taxon>
        <taxon>Pseudomonadati</taxon>
        <taxon>Pseudomonadota</taxon>
        <taxon>Alphaproteobacteria</taxon>
        <taxon>Rickettsiales</taxon>
        <taxon>Rickettsiaceae</taxon>
        <taxon>Rickettsieae</taxon>
        <taxon>Orientia</taxon>
    </lineage>
</organism>
<dbReference type="Proteomes" id="UP000033580">
    <property type="component" value="Unassembled WGS sequence"/>
</dbReference>
<comment type="caution">
    <text evidence="1">The sequence shown here is derived from an EMBL/GenBank/DDBJ whole genome shotgun (WGS) entry which is preliminary data.</text>
</comment>
<dbReference type="EMBL" id="LAOR01000148">
    <property type="protein sequence ID" value="KJW06216.1"/>
    <property type="molecule type" value="Genomic_DNA"/>
</dbReference>
<protein>
    <submittedName>
        <fullName evidence="1">Bacterial SH3 domain protein</fullName>
    </submittedName>
</protein>
<dbReference type="Pfam" id="PF06347">
    <property type="entry name" value="SH3_4"/>
    <property type="match status" value="1"/>
</dbReference>
<name>A0A0F3RJM6_ORITS</name>
<dbReference type="Gene3D" id="2.30.30.40">
    <property type="entry name" value="SH3 Domains"/>
    <property type="match status" value="1"/>
</dbReference>
<proteinExistence type="predicted"/>
<accession>A0A0F3RJM6</accession>
<gene>
    <name evidence="1" type="ORF">OTUT144_1743</name>
</gene>
<dbReference type="PATRIC" id="fig|1441384.3.peg.587"/>
<sequence length="165" mass="19586">MMMKTSRIYSFIITFIIMVTVFINAALSDNKNTKIPRFVSTKTNEINMRTGPNIKYPIKWIFTKKDEPLEIVDKFDQWYYVHDITGDFGWIHSSVLSQKRTVIINSNKIQNLYKSSNYESRIIAYLEPKIRCELKKCTALMCKLHCKNYIGWVDRKILWGVYDHE</sequence>
<evidence type="ECO:0000313" key="1">
    <source>
        <dbReference type="EMBL" id="KJW06216.1"/>
    </source>
</evidence>
<reference evidence="1" key="1">
    <citation type="submission" date="2015-01" db="EMBL/GenBank/DDBJ databases">
        <title>Genome Sequencing of Rickettsiales.</title>
        <authorList>
            <person name="Daugherty S.C."/>
            <person name="Su Q."/>
            <person name="Abolude K."/>
            <person name="Beier-Sexton M."/>
            <person name="Carlyon J.A."/>
            <person name="Carter R."/>
            <person name="Day N.P."/>
            <person name="Dumler S.J."/>
            <person name="Dyachenko V."/>
            <person name="Godinez A."/>
            <person name="Kurtti T.J."/>
            <person name="Lichay M."/>
            <person name="Mullins K.E."/>
            <person name="Ott S."/>
            <person name="Pappas-Brown V."/>
            <person name="Paris D.H."/>
            <person name="Patel P."/>
            <person name="Richards A.L."/>
            <person name="Sadzewicz L."/>
            <person name="Sears K."/>
            <person name="Seidman D."/>
            <person name="Sengamalay N."/>
            <person name="Stenos J."/>
            <person name="Tallon L.J."/>
            <person name="Vincent G."/>
            <person name="Fraser C.M."/>
            <person name="Munderloh U."/>
            <person name="Dunning-Hotopp J.C."/>
        </authorList>
    </citation>
    <scope>NUCLEOTIDE SEQUENCE [LARGE SCALE GENOMIC DNA]</scope>
    <source>
        <strain evidence="1">UT144</strain>
    </source>
</reference>
<dbReference type="InterPro" id="IPR010466">
    <property type="entry name" value="DUF1058"/>
</dbReference>